<gene>
    <name evidence="1" type="ORF">V8G54_011984</name>
</gene>
<dbReference type="AlphaFoldDB" id="A0AAQ3S2X8"/>
<keyword evidence="2" id="KW-1185">Reference proteome</keyword>
<evidence type="ECO:0000313" key="1">
    <source>
        <dbReference type="EMBL" id="WVZ14418.1"/>
    </source>
</evidence>
<organism evidence="1 2">
    <name type="scientific">Vigna mungo</name>
    <name type="common">Black gram</name>
    <name type="synonym">Phaseolus mungo</name>
    <dbReference type="NCBI Taxonomy" id="3915"/>
    <lineage>
        <taxon>Eukaryota</taxon>
        <taxon>Viridiplantae</taxon>
        <taxon>Streptophyta</taxon>
        <taxon>Embryophyta</taxon>
        <taxon>Tracheophyta</taxon>
        <taxon>Spermatophyta</taxon>
        <taxon>Magnoliopsida</taxon>
        <taxon>eudicotyledons</taxon>
        <taxon>Gunneridae</taxon>
        <taxon>Pentapetalae</taxon>
        <taxon>rosids</taxon>
        <taxon>fabids</taxon>
        <taxon>Fabales</taxon>
        <taxon>Fabaceae</taxon>
        <taxon>Papilionoideae</taxon>
        <taxon>50 kb inversion clade</taxon>
        <taxon>NPAAA clade</taxon>
        <taxon>indigoferoid/millettioid clade</taxon>
        <taxon>Phaseoleae</taxon>
        <taxon>Vigna</taxon>
    </lineage>
</organism>
<reference evidence="1 2" key="1">
    <citation type="journal article" date="2023" name="Life. Sci Alliance">
        <title>Evolutionary insights into 3D genome organization and epigenetic landscape of Vigna mungo.</title>
        <authorList>
            <person name="Junaid A."/>
            <person name="Singh B."/>
            <person name="Bhatia S."/>
        </authorList>
    </citation>
    <scope>NUCLEOTIDE SEQUENCE [LARGE SCALE GENOMIC DNA]</scope>
    <source>
        <strain evidence="1">Urdbean</strain>
    </source>
</reference>
<dbReference type="EMBL" id="CP144697">
    <property type="protein sequence ID" value="WVZ14418.1"/>
    <property type="molecule type" value="Genomic_DNA"/>
</dbReference>
<protein>
    <submittedName>
        <fullName evidence="1">Uncharacterized protein</fullName>
    </submittedName>
</protein>
<sequence length="126" mass="13925">MVCGYSDGKTRTRKKGNLEGHHRCLFIGSGQVGYQRMEQRSLTGIGTKHVKISGGFSYDEGNGIARDIVDDGVWRFKGPCDGASKREKVLECERKRELEIGKNGVKEGDGCVGKLIEENTFDWGTP</sequence>
<accession>A0AAQ3S2X8</accession>
<name>A0AAQ3S2X8_VIGMU</name>
<proteinExistence type="predicted"/>
<dbReference type="Proteomes" id="UP001374535">
    <property type="component" value="Chromosome 4"/>
</dbReference>
<evidence type="ECO:0000313" key="2">
    <source>
        <dbReference type="Proteomes" id="UP001374535"/>
    </source>
</evidence>